<dbReference type="Pfam" id="PF00849">
    <property type="entry name" value="PseudoU_synth_2"/>
    <property type="match status" value="1"/>
</dbReference>
<evidence type="ECO:0000313" key="4">
    <source>
        <dbReference type="Proteomes" id="UP000255283"/>
    </source>
</evidence>
<organism evidence="3 4">
    <name type="scientific">Segatella buccae</name>
    <dbReference type="NCBI Taxonomy" id="28126"/>
    <lineage>
        <taxon>Bacteria</taxon>
        <taxon>Pseudomonadati</taxon>
        <taxon>Bacteroidota</taxon>
        <taxon>Bacteroidia</taxon>
        <taxon>Bacteroidales</taxon>
        <taxon>Prevotellaceae</taxon>
        <taxon>Segatella</taxon>
    </lineage>
</organism>
<sequence>MTLLHPLHTNIPLPEQMNNPFDYEPHSLCIEAARQLQNSFARMSDEWQAEIAKGKMFGILLVSAPDEALLYPPSSTLYPLPSTTHHPSPTTYFLAAYSGQILNRSDWEGFVPAVYDYLQPGGYFKTHEAEVTDINAAIARLEADGRMEEARKCVEELVVQHRQTVADYQQQMNEAKRRRDERRQQGGILPEENARMVRESQFMKAELRRIKKAVNQKTTLEREYEEWQDDIRQLKQLRKRLSDNLQQWLFAQFRMLNAEGESKNLLEIFADTTAGVPPSGSGECCEPKLLQYAYAHGLRPLQMAMFWWGESPKEEIRHHGHYYPACSGKCKPILKWMLPDSSSDFLPASSAHQLSLKTAPELPILYEDASIVVVNKPAGMLSVPGKTDAPSVYSLLRECYPQAEGPIIVHRLDMPTSGLLVAAKTSKAYFGLQQQFTDRMVTKRYVAVLEANGPRPSSHPAPKTDSSLLPKGAISLPLSPDLMDRPRQKVDREHGRPAVTDYQFVSSDRLLLYPHTGRTHQLRVHCAHREGLGRPIKGDNLYGTKADRLYLHAEYLSFVHPQTGERVEFECSAPF</sequence>
<dbReference type="Gene3D" id="3.30.2350.10">
    <property type="entry name" value="Pseudouridine synthase"/>
    <property type="match status" value="1"/>
</dbReference>
<evidence type="ECO:0000313" key="3">
    <source>
        <dbReference type="EMBL" id="SUB80050.1"/>
    </source>
</evidence>
<accession>A0AAQ1ZIZ6</accession>
<proteinExistence type="predicted"/>
<dbReference type="GO" id="GO:0000455">
    <property type="term" value="P:enzyme-directed rRNA pseudouridine synthesis"/>
    <property type="evidence" value="ECO:0007669"/>
    <property type="project" value="TreeGrafter"/>
</dbReference>
<dbReference type="InterPro" id="IPR006145">
    <property type="entry name" value="PsdUridine_synth_RsuA/RluA"/>
</dbReference>
<dbReference type="EC" id="5.4.99.28" evidence="3"/>
<comment type="caution">
    <text evidence="3">The sequence shown here is derived from an EMBL/GenBank/DDBJ whole genome shotgun (WGS) entry which is preliminary data.</text>
</comment>
<evidence type="ECO:0000256" key="1">
    <source>
        <dbReference type="SAM" id="Coils"/>
    </source>
</evidence>
<dbReference type="PROSITE" id="PS01129">
    <property type="entry name" value="PSI_RLU"/>
    <property type="match status" value="1"/>
</dbReference>
<dbReference type="PANTHER" id="PTHR21600:SF89">
    <property type="entry name" value="RIBOSOMAL LARGE SUBUNIT PSEUDOURIDINE SYNTHASE A"/>
    <property type="match status" value="1"/>
</dbReference>
<feature type="coiled-coil region" evidence="1">
    <location>
        <begin position="124"/>
        <end position="244"/>
    </location>
</feature>
<evidence type="ECO:0000259" key="2">
    <source>
        <dbReference type="Pfam" id="PF00849"/>
    </source>
</evidence>
<feature type="domain" description="Pseudouridine synthase RsuA/RluA-like" evidence="2">
    <location>
        <begin position="371"/>
        <end position="528"/>
    </location>
</feature>
<dbReference type="CDD" id="cd02869">
    <property type="entry name" value="PseudoU_synth_RluA_like"/>
    <property type="match status" value="1"/>
</dbReference>
<dbReference type="AlphaFoldDB" id="A0AAQ1ZIZ6"/>
<keyword evidence="3" id="KW-0413">Isomerase</keyword>
<dbReference type="InterPro" id="IPR050188">
    <property type="entry name" value="RluA_PseudoU_synthase"/>
</dbReference>
<keyword evidence="1" id="KW-0175">Coiled coil</keyword>
<dbReference type="RefSeq" id="WP_115153634.1">
    <property type="nucleotide sequence ID" value="NZ_DBFWLE010000007.1"/>
</dbReference>
<dbReference type="InterPro" id="IPR006224">
    <property type="entry name" value="PsdUridine_synth_RluA-like_CS"/>
</dbReference>
<dbReference type="EMBL" id="UGTJ01000001">
    <property type="protein sequence ID" value="SUB80050.1"/>
    <property type="molecule type" value="Genomic_DNA"/>
</dbReference>
<name>A0AAQ1ZIZ6_9BACT</name>
<dbReference type="GO" id="GO:0003723">
    <property type="term" value="F:RNA binding"/>
    <property type="evidence" value="ECO:0007669"/>
    <property type="project" value="InterPro"/>
</dbReference>
<dbReference type="PANTHER" id="PTHR21600">
    <property type="entry name" value="MITOCHONDRIAL RNA PSEUDOURIDINE SYNTHASE"/>
    <property type="match status" value="1"/>
</dbReference>
<dbReference type="Proteomes" id="UP000255283">
    <property type="component" value="Unassembled WGS sequence"/>
</dbReference>
<dbReference type="InterPro" id="IPR020103">
    <property type="entry name" value="PsdUridine_synth_cat_dom_sf"/>
</dbReference>
<dbReference type="SUPFAM" id="SSF55120">
    <property type="entry name" value="Pseudouridine synthase"/>
    <property type="match status" value="1"/>
</dbReference>
<gene>
    <name evidence="3" type="primary">rluA</name>
    <name evidence="3" type="ORF">NCTC13063_01328</name>
</gene>
<reference evidence="3 4" key="1">
    <citation type="submission" date="2018-06" db="EMBL/GenBank/DDBJ databases">
        <authorList>
            <consortium name="Pathogen Informatics"/>
            <person name="Doyle S."/>
        </authorList>
    </citation>
    <scope>NUCLEOTIDE SEQUENCE [LARGE SCALE GENOMIC DNA]</scope>
    <source>
        <strain evidence="3 4">NCTC13063</strain>
    </source>
</reference>
<protein>
    <submittedName>
        <fullName evidence="3">Ribosomal large subunit pseudouridine synthase A</fullName>
        <ecNumber evidence="3">5.4.99.28</ecNumber>
    </submittedName>
</protein>
<dbReference type="GO" id="GO:0160151">
    <property type="term" value="F:tRNA pseudouridine(32) synthase activity"/>
    <property type="evidence" value="ECO:0007669"/>
    <property type="project" value="UniProtKB-EC"/>
</dbReference>